<name>A0A7Y9WG44_9BURK</name>
<comment type="caution">
    <text evidence="1">The sequence shown here is derived from an EMBL/GenBank/DDBJ whole genome shotgun (WGS) entry which is preliminary data.</text>
</comment>
<evidence type="ECO:0000313" key="2">
    <source>
        <dbReference type="Proteomes" id="UP000572540"/>
    </source>
</evidence>
<gene>
    <name evidence="1" type="ORF">GGD41_006831</name>
</gene>
<dbReference type="AlphaFoldDB" id="A0A7Y9WG44"/>
<protein>
    <submittedName>
        <fullName evidence="1">Uncharacterized protein</fullName>
    </submittedName>
</protein>
<accession>A0A7Y9WG44</accession>
<dbReference type="Proteomes" id="UP000572540">
    <property type="component" value="Unassembled WGS sequence"/>
</dbReference>
<dbReference type="EMBL" id="JACCAU010000001">
    <property type="protein sequence ID" value="NYH19603.1"/>
    <property type="molecule type" value="Genomic_DNA"/>
</dbReference>
<reference evidence="1 2" key="1">
    <citation type="submission" date="2020-07" db="EMBL/GenBank/DDBJ databases">
        <title>Exploring microbial biodiversity for novel pathways involved in the catabolism of aromatic compounds derived from lignin.</title>
        <authorList>
            <person name="Elkins J."/>
        </authorList>
    </citation>
    <scope>NUCLEOTIDE SEQUENCE [LARGE SCALE GENOMIC DNA]</scope>
    <source>
        <strain evidence="1 2">H2C3B</strain>
    </source>
</reference>
<evidence type="ECO:0000313" key="1">
    <source>
        <dbReference type="EMBL" id="NYH19603.1"/>
    </source>
</evidence>
<proteinExistence type="predicted"/>
<sequence length="118" mass="12849">MSITSLPCVRAGGDAVVGEQHVGDVRRVRHHDDDDVGGLRDGGRIRDHARRFAQIVRHRIRAVHEQRVTALDKVARHVRAHDAEADKTDLCHVSESPVLFGVPRVGAAQGSVPRASCA</sequence>
<organism evidence="1 2">
    <name type="scientific">Paraburkholderia bryophila</name>
    <dbReference type="NCBI Taxonomy" id="420952"/>
    <lineage>
        <taxon>Bacteria</taxon>
        <taxon>Pseudomonadati</taxon>
        <taxon>Pseudomonadota</taxon>
        <taxon>Betaproteobacteria</taxon>
        <taxon>Burkholderiales</taxon>
        <taxon>Burkholderiaceae</taxon>
        <taxon>Paraburkholderia</taxon>
    </lineage>
</organism>